<reference evidence="6 7" key="1">
    <citation type="submission" date="2018-07" db="EMBL/GenBank/DDBJ databases">
        <title>Genomic Encyclopedia of Type Strains, Phase IV (KMG-IV): sequencing the most valuable type-strain genomes for metagenomic binning, comparative biology and taxonomic classification.</title>
        <authorList>
            <person name="Goeker M."/>
        </authorList>
    </citation>
    <scope>NUCLEOTIDE SEQUENCE [LARGE SCALE GENOMIC DNA]</scope>
    <source>
        <strain evidence="6 7">DSM 21634</strain>
    </source>
</reference>
<evidence type="ECO:0000259" key="5">
    <source>
        <dbReference type="PROSITE" id="PS50043"/>
    </source>
</evidence>
<organism evidence="6 7">
    <name type="scientific">Pseudorhodoferax soli</name>
    <dbReference type="NCBI Taxonomy" id="545864"/>
    <lineage>
        <taxon>Bacteria</taxon>
        <taxon>Pseudomonadati</taxon>
        <taxon>Pseudomonadota</taxon>
        <taxon>Betaproteobacteria</taxon>
        <taxon>Burkholderiales</taxon>
        <taxon>Comamonadaceae</taxon>
    </lineage>
</organism>
<dbReference type="PANTHER" id="PTHR44688:SF16">
    <property type="entry name" value="DNA-BINDING TRANSCRIPTIONAL ACTIVATOR DEVR_DOSR"/>
    <property type="match status" value="1"/>
</dbReference>
<comment type="caution">
    <text evidence="6">The sequence shown here is derived from an EMBL/GenBank/DDBJ whole genome shotgun (WGS) entry which is preliminary data.</text>
</comment>
<dbReference type="Gene3D" id="1.25.40.10">
    <property type="entry name" value="Tetratricopeptide repeat domain"/>
    <property type="match status" value="1"/>
</dbReference>
<dbReference type="Pfam" id="PF13401">
    <property type="entry name" value="AAA_22"/>
    <property type="match status" value="1"/>
</dbReference>
<dbReference type="InterPro" id="IPR041617">
    <property type="entry name" value="TPR_MalT"/>
</dbReference>
<keyword evidence="2" id="KW-0238">DNA-binding</keyword>
<evidence type="ECO:0000256" key="1">
    <source>
        <dbReference type="ARBA" id="ARBA00023015"/>
    </source>
</evidence>
<sequence length="918" mass="100890">MRSPYPPLAGTPVRVLEPIASTKLQPPRGRRLMARDALQARMLEARRKRCVVVQGPAGSGKTSTLVAWRQALLSLDFDVAWLSLAAEDDELTRFFDCVLASLAEVDAALVGETARLLGRDSEESAVEHWVITLVQSIAARPRELVLMVDDLQHLEDPRIFQALQWLLDYAPPQLHLVLGSRSAVPLSLTRLRAQGALQEFDLRDLRFSAEESERFLREQLGNIAQRDAQLLHELTDGWIAGLQLFAVDLKAKQGAGFARVQVRDPQAFAAYFEREVLGHLAPDDLALLTRAAGCNRFCASLCAALTGQPHAVAHMAARLSHLDSESLFISQVRSHDRESWYRVHPLLREVLQARLAALPETERRALHGTAWRWFDAHGHIDEAVRHAVQAGDAQAAADLVEAIAPSLLARGALSQLAGLVHRLPAEQVRQRIGLRLLLANLQLYARNLDALEQGLREMEADLAAMDARQQYRLTLLRGGLALQRDDTNAVLAIQAALEAIPDDADAYALAGRGHVLAWMHMNRGEFARARAVLADSAARGVGLGRLLVGRCLEGMSYALEGRMTEAEHRLREALQEAESDPSVDVGVACVAAGLLSDTLYESNELEAAARLIEPRIELLERTSIPDAVVRALVVLAHAHWLGGRRLEGLATLERLEDYGSRQHLDRVLSHALLLRLRWHLRQGETPQAQDLLARLLALGERHVGGGRGAAGEIRGNVLRARVEMCLHWNDFGAALDLLRPAAAHAEATGRGRRAASLQLQIALAERGLGHADAARQHLLHALRLGHRLGLMRCLLDLSPDVPQVLQAALDQGALDPVLGFYAQRLLAAAQQTQQRALPLRPTAGDGSALDSISEREREVLALVAQAMPNKKIARVLGVTPHTVKWHLRKIYGKLGVAERDEAVARMRDLETRESPKAP</sequence>
<feature type="domain" description="HTH luxR-type" evidence="5">
    <location>
        <begin position="845"/>
        <end position="910"/>
    </location>
</feature>
<dbReference type="Gene3D" id="3.40.50.300">
    <property type="entry name" value="P-loop containing nucleotide triphosphate hydrolases"/>
    <property type="match status" value="1"/>
</dbReference>
<dbReference type="SUPFAM" id="SSF46894">
    <property type="entry name" value="C-terminal effector domain of the bipartite response regulators"/>
    <property type="match status" value="1"/>
</dbReference>
<dbReference type="InterPro" id="IPR011990">
    <property type="entry name" value="TPR-like_helical_dom_sf"/>
</dbReference>
<accession>A0A368XTV3</accession>
<keyword evidence="3" id="KW-0804">Transcription</keyword>
<keyword evidence="1" id="KW-0805">Transcription regulation</keyword>
<dbReference type="GO" id="GO:0016887">
    <property type="term" value="F:ATP hydrolysis activity"/>
    <property type="evidence" value="ECO:0007669"/>
    <property type="project" value="InterPro"/>
</dbReference>
<dbReference type="InterPro" id="IPR016032">
    <property type="entry name" value="Sig_transdc_resp-reg_C-effctor"/>
</dbReference>
<dbReference type="Gene3D" id="1.10.10.10">
    <property type="entry name" value="Winged helix-like DNA-binding domain superfamily/Winged helix DNA-binding domain"/>
    <property type="match status" value="1"/>
</dbReference>
<evidence type="ECO:0000313" key="7">
    <source>
        <dbReference type="Proteomes" id="UP000252884"/>
    </source>
</evidence>
<dbReference type="InterPro" id="IPR059106">
    <property type="entry name" value="WHD_MalT"/>
</dbReference>
<dbReference type="PANTHER" id="PTHR44688">
    <property type="entry name" value="DNA-BINDING TRANSCRIPTIONAL ACTIVATOR DEVR_DOSR"/>
    <property type="match status" value="1"/>
</dbReference>
<dbReference type="GO" id="GO:0003677">
    <property type="term" value="F:DNA binding"/>
    <property type="evidence" value="ECO:0007669"/>
    <property type="project" value="UniProtKB-KW"/>
</dbReference>
<dbReference type="InterPro" id="IPR027417">
    <property type="entry name" value="P-loop_NTPase"/>
</dbReference>
<protein>
    <submittedName>
        <fullName evidence="6">LuxR family maltose regulon positive regulatory protein</fullName>
    </submittedName>
</protein>
<dbReference type="EMBL" id="QPJK01000006">
    <property type="protein sequence ID" value="RCW69454.1"/>
    <property type="molecule type" value="Genomic_DNA"/>
</dbReference>
<dbReference type="Pfam" id="PF17874">
    <property type="entry name" value="TPR_MalT"/>
    <property type="match status" value="1"/>
</dbReference>
<dbReference type="InterPro" id="IPR036388">
    <property type="entry name" value="WH-like_DNA-bd_sf"/>
</dbReference>
<dbReference type="RefSeq" id="WP_245965820.1">
    <property type="nucleotide sequence ID" value="NZ_QPJK01000006.1"/>
</dbReference>
<evidence type="ECO:0000256" key="2">
    <source>
        <dbReference type="ARBA" id="ARBA00023125"/>
    </source>
</evidence>
<dbReference type="Proteomes" id="UP000252884">
    <property type="component" value="Unassembled WGS sequence"/>
</dbReference>
<keyword evidence="7" id="KW-1185">Reference proteome</keyword>
<dbReference type="Pfam" id="PF25873">
    <property type="entry name" value="WHD_MalT"/>
    <property type="match status" value="1"/>
</dbReference>
<name>A0A368XTV3_9BURK</name>
<dbReference type="SMART" id="SM00421">
    <property type="entry name" value="HTH_LUXR"/>
    <property type="match status" value="1"/>
</dbReference>
<dbReference type="AlphaFoldDB" id="A0A368XTV3"/>
<proteinExistence type="predicted"/>
<feature type="coiled-coil region" evidence="4">
    <location>
        <begin position="441"/>
        <end position="468"/>
    </location>
</feature>
<dbReference type="InterPro" id="IPR049945">
    <property type="entry name" value="AAA_22"/>
</dbReference>
<evidence type="ECO:0000256" key="3">
    <source>
        <dbReference type="ARBA" id="ARBA00023163"/>
    </source>
</evidence>
<gene>
    <name evidence="6" type="ORF">DES41_106328</name>
</gene>
<dbReference type="PRINTS" id="PR00038">
    <property type="entry name" value="HTHLUXR"/>
</dbReference>
<dbReference type="Pfam" id="PF00196">
    <property type="entry name" value="GerE"/>
    <property type="match status" value="1"/>
</dbReference>
<evidence type="ECO:0000313" key="6">
    <source>
        <dbReference type="EMBL" id="RCW69454.1"/>
    </source>
</evidence>
<keyword evidence="4" id="KW-0175">Coiled coil</keyword>
<dbReference type="PROSITE" id="PS50043">
    <property type="entry name" value="HTH_LUXR_2"/>
    <property type="match status" value="1"/>
</dbReference>
<dbReference type="SUPFAM" id="SSF52540">
    <property type="entry name" value="P-loop containing nucleoside triphosphate hydrolases"/>
    <property type="match status" value="1"/>
</dbReference>
<evidence type="ECO:0000256" key="4">
    <source>
        <dbReference type="SAM" id="Coils"/>
    </source>
</evidence>
<dbReference type="InterPro" id="IPR000792">
    <property type="entry name" value="Tscrpt_reg_LuxR_C"/>
</dbReference>
<dbReference type="CDD" id="cd06170">
    <property type="entry name" value="LuxR_C_like"/>
    <property type="match status" value="1"/>
</dbReference>
<dbReference type="SUPFAM" id="SSF48452">
    <property type="entry name" value="TPR-like"/>
    <property type="match status" value="1"/>
</dbReference>
<dbReference type="GO" id="GO:0006355">
    <property type="term" value="P:regulation of DNA-templated transcription"/>
    <property type="evidence" value="ECO:0007669"/>
    <property type="project" value="InterPro"/>
</dbReference>